<evidence type="ECO:0000313" key="3">
    <source>
        <dbReference type="Proteomes" id="UP000198406"/>
    </source>
</evidence>
<sequence length="462" mass="52104">MYDEAHKTTTAYAIVGNSQAVAEAATFLWSLKLSSDSKSSSRLEVLLPKTNYVFDSDALQPEQLARALDANPERHYCFKFGSLSPEQSVVLATRVYPLNIWIKGVAFKDKGTAFVDALENRQNPTFGLFKFEYWYDQEMPISSTNFHRLFALEITFDTLKMCQLDRECAHLPFSARANIISYAFDISQFRPSDFDGMNILAKELDFQVSEDASLDAPDWGICLALLFDRVAGHLEKMCLSVGNFKYGHDGTDSSHVVQALIRLINTNSKLKYLDIGDIRRLFEWHDDARDVFKAMESHPGLRTFIFDTIGPYAYDSDDDEDFYKECCADAYYGLEQLLTRNRFITVYDDDGRCTNGGSIDKVYLRNDFFNGSEKLVKDSTPERSLLVATSLVDSASHNFQFIAWLLFHHPDVLCELFYGTGLEPAAPQETVLLTSIPSVASEDSKRGMSEALPRATKKAALG</sequence>
<comment type="caution">
    <text evidence="2">The sequence shown here is derived from an EMBL/GenBank/DDBJ whole genome shotgun (WGS) entry which is preliminary data.</text>
</comment>
<gene>
    <name evidence="2" type="ORF">FisN_18Hh100</name>
</gene>
<accession>A0A1Z5JV23</accession>
<dbReference type="InParanoid" id="A0A1Z5JV23"/>
<dbReference type="Proteomes" id="UP000198406">
    <property type="component" value="Unassembled WGS sequence"/>
</dbReference>
<proteinExistence type="predicted"/>
<dbReference type="OrthoDB" id="120976at2759"/>
<protein>
    <submittedName>
        <fullName evidence="2">Uncharacterized protein</fullName>
    </submittedName>
</protein>
<reference evidence="2 3" key="1">
    <citation type="journal article" date="2015" name="Plant Cell">
        <title>Oil accumulation by the oleaginous diatom Fistulifera solaris as revealed by the genome and transcriptome.</title>
        <authorList>
            <person name="Tanaka T."/>
            <person name="Maeda Y."/>
            <person name="Veluchamy A."/>
            <person name="Tanaka M."/>
            <person name="Abida H."/>
            <person name="Marechal E."/>
            <person name="Bowler C."/>
            <person name="Muto M."/>
            <person name="Sunaga Y."/>
            <person name="Tanaka M."/>
            <person name="Yoshino T."/>
            <person name="Taniguchi T."/>
            <person name="Fukuda Y."/>
            <person name="Nemoto M."/>
            <person name="Matsumoto M."/>
            <person name="Wong P.S."/>
            <person name="Aburatani S."/>
            <person name="Fujibuchi W."/>
        </authorList>
    </citation>
    <scope>NUCLEOTIDE SEQUENCE [LARGE SCALE GENOMIC DNA]</scope>
    <source>
        <strain evidence="2 3">JPCC DA0580</strain>
    </source>
</reference>
<organism evidence="2 3">
    <name type="scientific">Fistulifera solaris</name>
    <name type="common">Oleaginous diatom</name>
    <dbReference type="NCBI Taxonomy" id="1519565"/>
    <lineage>
        <taxon>Eukaryota</taxon>
        <taxon>Sar</taxon>
        <taxon>Stramenopiles</taxon>
        <taxon>Ochrophyta</taxon>
        <taxon>Bacillariophyta</taxon>
        <taxon>Bacillariophyceae</taxon>
        <taxon>Bacillariophycidae</taxon>
        <taxon>Naviculales</taxon>
        <taxon>Naviculaceae</taxon>
        <taxon>Fistulifera</taxon>
    </lineage>
</organism>
<keyword evidence="3" id="KW-1185">Reference proteome</keyword>
<evidence type="ECO:0000256" key="1">
    <source>
        <dbReference type="SAM" id="MobiDB-lite"/>
    </source>
</evidence>
<dbReference type="AlphaFoldDB" id="A0A1Z5JV23"/>
<evidence type="ECO:0000313" key="2">
    <source>
        <dbReference type="EMBL" id="GAX17894.1"/>
    </source>
</evidence>
<dbReference type="EMBL" id="BDSP01000123">
    <property type="protein sequence ID" value="GAX17894.1"/>
    <property type="molecule type" value="Genomic_DNA"/>
</dbReference>
<feature type="region of interest" description="Disordered" evidence="1">
    <location>
        <begin position="442"/>
        <end position="462"/>
    </location>
</feature>
<name>A0A1Z5JV23_FISSO</name>